<keyword evidence="3" id="KW-1185">Reference proteome</keyword>
<proteinExistence type="predicted"/>
<dbReference type="PANTHER" id="PTHR19303:SF73">
    <property type="entry name" value="PROTEIN PDC2"/>
    <property type="match status" value="1"/>
</dbReference>
<dbReference type="InterPro" id="IPR050863">
    <property type="entry name" value="CenT-Element_Derived"/>
</dbReference>
<dbReference type="GO" id="GO:0003677">
    <property type="term" value="F:DNA binding"/>
    <property type="evidence" value="ECO:0007669"/>
    <property type="project" value="TreeGrafter"/>
</dbReference>
<dbReference type="OrthoDB" id="162969at2759"/>
<reference evidence="2 3" key="1">
    <citation type="journal article" date="2019" name="Fungal Biol. Biotechnol.">
        <title>Draft genome sequence of fastidious pathogen Ceratobasidium theobromae, which causes vascular-streak dieback in Theobroma cacao.</title>
        <authorList>
            <person name="Ali S.S."/>
            <person name="Asman A."/>
            <person name="Shao J."/>
            <person name="Firmansyah A.P."/>
            <person name="Susilo A.W."/>
            <person name="Rosmana A."/>
            <person name="McMahon P."/>
            <person name="Junaid M."/>
            <person name="Guest D."/>
            <person name="Kheng T.Y."/>
            <person name="Meinhardt L.W."/>
            <person name="Bailey B.A."/>
        </authorList>
    </citation>
    <scope>NUCLEOTIDE SEQUENCE [LARGE SCALE GENOMIC DNA]</scope>
    <source>
        <strain evidence="2 3">CT2</strain>
    </source>
</reference>
<name>A0A5N5QHP5_9AGAM</name>
<evidence type="ECO:0000259" key="1">
    <source>
        <dbReference type="Pfam" id="PF03184"/>
    </source>
</evidence>
<dbReference type="Pfam" id="PF03184">
    <property type="entry name" value="DDE_1"/>
    <property type="match status" value="1"/>
</dbReference>
<dbReference type="InterPro" id="IPR036397">
    <property type="entry name" value="RNaseH_sf"/>
</dbReference>
<organism evidence="2 3">
    <name type="scientific">Ceratobasidium theobromae</name>
    <dbReference type="NCBI Taxonomy" id="1582974"/>
    <lineage>
        <taxon>Eukaryota</taxon>
        <taxon>Fungi</taxon>
        <taxon>Dikarya</taxon>
        <taxon>Basidiomycota</taxon>
        <taxon>Agaricomycotina</taxon>
        <taxon>Agaricomycetes</taxon>
        <taxon>Cantharellales</taxon>
        <taxon>Ceratobasidiaceae</taxon>
        <taxon>Ceratobasidium</taxon>
    </lineage>
</organism>
<feature type="domain" description="DDE-1" evidence="1">
    <location>
        <begin position="64"/>
        <end position="231"/>
    </location>
</feature>
<dbReference type="Gene3D" id="3.30.420.10">
    <property type="entry name" value="Ribonuclease H-like superfamily/Ribonuclease H"/>
    <property type="match status" value="1"/>
</dbReference>
<accession>A0A5N5QHP5</accession>
<dbReference type="Proteomes" id="UP000383932">
    <property type="component" value="Unassembled WGS sequence"/>
</dbReference>
<dbReference type="GO" id="GO:0005634">
    <property type="term" value="C:nucleus"/>
    <property type="evidence" value="ECO:0007669"/>
    <property type="project" value="TreeGrafter"/>
</dbReference>
<dbReference type="EMBL" id="SSOP01000119">
    <property type="protein sequence ID" value="KAB5591184.1"/>
    <property type="molecule type" value="Genomic_DNA"/>
</dbReference>
<dbReference type="AlphaFoldDB" id="A0A5N5QHP5"/>
<evidence type="ECO:0000313" key="3">
    <source>
        <dbReference type="Proteomes" id="UP000383932"/>
    </source>
</evidence>
<gene>
    <name evidence="2" type="ORF">CTheo_5393</name>
</gene>
<protein>
    <submittedName>
        <fullName evidence="2">Tigger transposable element-derived protein 6</fullName>
    </submittedName>
</protein>
<sequence length="253" mass="28166">MAGSLAALAPTETIDDERRKLQATLSRYPAQNQFNIDETGLNICIGIDRGLATHALPGLKADKTHLTYALCTSAVGEKLPPLVIGHAMRPRCFTNGPPADYGYDYKSNKKAWMRMDIWQDWLFRLNASMQQQDRHIVLLCDNASSHSHDPAAYSHIKVVFLPPNLTAWLQPMDAGIIRNFKGHYRQLLTRHALDLDAQGVANPYKVDQLQAMRLADCAWQAVSATTIQNCWHHTGICPDTVGDVAAMLAQIHI</sequence>
<dbReference type="PANTHER" id="PTHR19303">
    <property type="entry name" value="TRANSPOSON"/>
    <property type="match status" value="1"/>
</dbReference>
<dbReference type="InterPro" id="IPR004875">
    <property type="entry name" value="DDE_SF_endonuclease_dom"/>
</dbReference>
<evidence type="ECO:0000313" key="2">
    <source>
        <dbReference type="EMBL" id="KAB5591184.1"/>
    </source>
</evidence>
<comment type="caution">
    <text evidence="2">The sequence shown here is derived from an EMBL/GenBank/DDBJ whole genome shotgun (WGS) entry which is preliminary data.</text>
</comment>